<dbReference type="InterPro" id="IPR050298">
    <property type="entry name" value="Gram-neg_bact_OMP"/>
</dbReference>
<keyword evidence="13" id="KW-1185">Reference proteome</keyword>
<evidence type="ECO:0000256" key="3">
    <source>
        <dbReference type="ARBA" id="ARBA00022448"/>
    </source>
</evidence>
<evidence type="ECO:0000256" key="9">
    <source>
        <dbReference type="ARBA" id="ARBA00023136"/>
    </source>
</evidence>
<reference evidence="13" key="1">
    <citation type="submission" date="2015-06" db="EMBL/GenBank/DDBJ databases">
        <title>Comparative genomics of Burkholderia leaf nodule symbionts.</title>
        <authorList>
            <person name="Carlier A."/>
            <person name="Eberl L."/>
            <person name="Pinto-Carbo M."/>
        </authorList>
    </citation>
    <scope>NUCLEOTIDE SEQUENCE [LARGE SCALE GENOMIC DNA]</scope>
    <source>
        <strain evidence="13">UZHbot4</strain>
    </source>
</reference>
<keyword evidence="5" id="KW-0812">Transmembrane</keyword>
<name>A0A0L0M9L0_9BURK</name>
<dbReference type="GO" id="GO:0006811">
    <property type="term" value="P:monoatomic ion transport"/>
    <property type="evidence" value="ECO:0007669"/>
    <property type="project" value="UniProtKB-KW"/>
</dbReference>
<dbReference type="SUPFAM" id="SSF56935">
    <property type="entry name" value="Porins"/>
    <property type="match status" value="1"/>
</dbReference>
<keyword evidence="3" id="KW-0813">Transport</keyword>
<keyword evidence="6" id="KW-0732">Signal</keyword>
<keyword evidence="7" id="KW-0406">Ion transport</keyword>
<sequence length="419" mass="43586">MAGGICTFASTSDTPKFTQLKQLTQPEEEHAMKASRFALIAVPLAALSIDAAAQSSVTLYGVVDNAFAYVNNQRGHSNFYMSQGNLQASKFGLLGSEDIGGGTKTVFRLESGFNSLTGAQASASTLFNRQAYVGLSNNRYGALTLGRQYTPYFSMVGALGPTGVLTGATSAHPGDVDALDTTLRFNNSINYVSPNLAGLTIGAQYALGGVPGSIATGSNLSAALRYDYQPVSVAAGYVKLKNPATSPALGSFASNSPVNNGYATAGGVQMIAAAGRYTFKDLMIGFNYSNAQYAPDSRSLFTDEAIFNSYGAIATYRFTPAMTAGAGYSYTRASKANGISNPAQYHQVSLEETYNVSARTTFYALQAYQHAHGKSLIASGGPAGVGIANAVAVVGDSQNASPSSGPSQFVAMVGLRHAF</sequence>
<dbReference type="Pfam" id="PF13609">
    <property type="entry name" value="Porin_4"/>
    <property type="match status" value="1"/>
</dbReference>
<dbReference type="PRINTS" id="PR00184">
    <property type="entry name" value="NEISSPPORIN"/>
</dbReference>
<evidence type="ECO:0000256" key="10">
    <source>
        <dbReference type="ARBA" id="ARBA00023237"/>
    </source>
</evidence>
<dbReference type="Proteomes" id="UP000036959">
    <property type="component" value="Unassembled WGS sequence"/>
</dbReference>
<evidence type="ECO:0000313" key="13">
    <source>
        <dbReference type="Proteomes" id="UP000036959"/>
    </source>
</evidence>
<evidence type="ECO:0000256" key="7">
    <source>
        <dbReference type="ARBA" id="ARBA00023065"/>
    </source>
</evidence>
<evidence type="ECO:0000313" key="12">
    <source>
        <dbReference type="EMBL" id="KND59377.1"/>
    </source>
</evidence>
<dbReference type="AlphaFoldDB" id="A0A0L0M9L0"/>
<dbReference type="CDD" id="cd00342">
    <property type="entry name" value="gram_neg_porins"/>
    <property type="match status" value="1"/>
</dbReference>
<dbReference type="InterPro" id="IPR033900">
    <property type="entry name" value="Gram_neg_porin_domain"/>
</dbReference>
<protein>
    <submittedName>
        <fullName evidence="12">Outer membrane porin protein 32 putative 3-hydroxyphenylpropionic acid porine</fullName>
    </submittedName>
</protein>
<keyword evidence="10" id="KW-0998">Cell outer membrane</keyword>
<keyword evidence="9" id="KW-0472">Membrane</keyword>
<dbReference type="PANTHER" id="PTHR34501">
    <property type="entry name" value="PROTEIN YDDL-RELATED"/>
    <property type="match status" value="1"/>
</dbReference>
<dbReference type="PANTHER" id="PTHR34501:SF9">
    <property type="entry name" value="MAJOR OUTER MEMBRANE PROTEIN P.IA"/>
    <property type="match status" value="1"/>
</dbReference>
<dbReference type="EMBL" id="LFJJ01000135">
    <property type="protein sequence ID" value="KND59377.1"/>
    <property type="molecule type" value="Genomic_DNA"/>
</dbReference>
<proteinExistence type="predicted"/>
<comment type="subunit">
    <text evidence="2">Homotrimer.</text>
</comment>
<dbReference type="GO" id="GO:0009279">
    <property type="term" value="C:cell outer membrane"/>
    <property type="evidence" value="ECO:0007669"/>
    <property type="project" value="UniProtKB-SubCell"/>
</dbReference>
<keyword evidence="8" id="KW-0626">Porin</keyword>
<dbReference type="GO" id="GO:0046930">
    <property type="term" value="C:pore complex"/>
    <property type="evidence" value="ECO:0007669"/>
    <property type="project" value="UniProtKB-KW"/>
</dbReference>
<comment type="subcellular location">
    <subcellularLocation>
        <location evidence="1">Cell outer membrane</location>
        <topology evidence="1">Multi-pass membrane protein</topology>
    </subcellularLocation>
</comment>
<evidence type="ECO:0000256" key="6">
    <source>
        <dbReference type="ARBA" id="ARBA00022729"/>
    </source>
</evidence>
<evidence type="ECO:0000256" key="2">
    <source>
        <dbReference type="ARBA" id="ARBA00011233"/>
    </source>
</evidence>
<dbReference type="GO" id="GO:0015288">
    <property type="term" value="F:porin activity"/>
    <property type="evidence" value="ECO:0007669"/>
    <property type="project" value="UniProtKB-KW"/>
</dbReference>
<dbReference type="PATRIC" id="fig|242163.4.peg.1242"/>
<feature type="domain" description="Porin" evidence="11">
    <location>
        <begin position="44"/>
        <end position="369"/>
    </location>
</feature>
<accession>A0A0L0M9L0</accession>
<evidence type="ECO:0000259" key="11">
    <source>
        <dbReference type="Pfam" id="PF13609"/>
    </source>
</evidence>
<evidence type="ECO:0000256" key="8">
    <source>
        <dbReference type="ARBA" id="ARBA00023114"/>
    </source>
</evidence>
<evidence type="ECO:0000256" key="1">
    <source>
        <dbReference type="ARBA" id="ARBA00004571"/>
    </source>
</evidence>
<dbReference type="InterPro" id="IPR023614">
    <property type="entry name" value="Porin_dom_sf"/>
</dbReference>
<dbReference type="InterPro" id="IPR002299">
    <property type="entry name" value="Porin_Neis"/>
</dbReference>
<keyword evidence="4" id="KW-1134">Transmembrane beta strand</keyword>
<evidence type="ECO:0000256" key="5">
    <source>
        <dbReference type="ARBA" id="ARBA00022692"/>
    </source>
</evidence>
<organism evidence="12 13">
    <name type="scientific">Candidatus Burkholderia verschuerenii</name>
    <dbReference type="NCBI Taxonomy" id="242163"/>
    <lineage>
        <taxon>Bacteria</taxon>
        <taxon>Pseudomonadati</taxon>
        <taxon>Pseudomonadota</taxon>
        <taxon>Betaproteobacteria</taxon>
        <taxon>Burkholderiales</taxon>
        <taxon>Burkholderiaceae</taxon>
        <taxon>Burkholderia</taxon>
    </lineage>
</organism>
<gene>
    <name evidence="12" type="ORF">BVER_00663c</name>
</gene>
<dbReference type="Gene3D" id="2.40.160.10">
    <property type="entry name" value="Porin"/>
    <property type="match status" value="1"/>
</dbReference>
<evidence type="ECO:0000256" key="4">
    <source>
        <dbReference type="ARBA" id="ARBA00022452"/>
    </source>
</evidence>
<comment type="caution">
    <text evidence="12">The sequence shown here is derived from an EMBL/GenBank/DDBJ whole genome shotgun (WGS) entry which is preliminary data.</text>
</comment>